<dbReference type="Proteomes" id="UP000694426">
    <property type="component" value="Unplaced"/>
</dbReference>
<name>A0A8B9IBZ0_9AVES</name>
<proteinExistence type="predicted"/>
<accession>A0A8B9IBZ0</accession>
<dbReference type="AlphaFoldDB" id="A0A8B9IBZ0"/>
<dbReference type="Ensembl" id="ENSABRT00000034110.1">
    <property type="protein sequence ID" value="ENSABRP00000024296.1"/>
    <property type="gene ID" value="ENSABRG00000020402.1"/>
</dbReference>
<evidence type="ECO:0000313" key="1">
    <source>
        <dbReference type="Ensembl" id="ENSABRP00000024296.1"/>
    </source>
</evidence>
<dbReference type="GeneTree" id="ENSGT01030000234896"/>
<organism evidence="1 2">
    <name type="scientific">Anser brachyrhynchus</name>
    <name type="common">Pink-footed goose</name>
    <dbReference type="NCBI Taxonomy" id="132585"/>
    <lineage>
        <taxon>Eukaryota</taxon>
        <taxon>Metazoa</taxon>
        <taxon>Chordata</taxon>
        <taxon>Craniata</taxon>
        <taxon>Vertebrata</taxon>
        <taxon>Euteleostomi</taxon>
        <taxon>Archelosauria</taxon>
        <taxon>Archosauria</taxon>
        <taxon>Dinosauria</taxon>
        <taxon>Saurischia</taxon>
        <taxon>Theropoda</taxon>
        <taxon>Coelurosauria</taxon>
        <taxon>Aves</taxon>
        <taxon>Neognathae</taxon>
        <taxon>Galloanserae</taxon>
        <taxon>Anseriformes</taxon>
        <taxon>Anatidae</taxon>
        <taxon>Anserinae</taxon>
        <taxon>Anser</taxon>
    </lineage>
</organism>
<evidence type="ECO:0000313" key="2">
    <source>
        <dbReference type="Proteomes" id="UP000694426"/>
    </source>
</evidence>
<protein>
    <submittedName>
        <fullName evidence="1">Uncharacterized protein</fullName>
    </submittedName>
</protein>
<keyword evidence="2" id="KW-1185">Reference proteome</keyword>
<reference evidence="1" key="1">
    <citation type="submission" date="2025-08" db="UniProtKB">
        <authorList>
            <consortium name="Ensembl"/>
        </authorList>
    </citation>
    <scope>IDENTIFICATION</scope>
</reference>
<sequence>VVKAPCPIHSDICLLLVQLHSTGCWEKNYKTLLTSLHLLAVLGHVIRADRPQKLDVVIAVVLRHFFCVCLVRAHTYIDLHLPVETIVQQQVVGHPDPVGLHRMPLAIIIMLKSPSRRHKREALESAPLPSLPSARNALSPPRCRGGLCWGHPPEPCSPA</sequence>
<reference evidence="1" key="2">
    <citation type="submission" date="2025-09" db="UniProtKB">
        <authorList>
            <consortium name="Ensembl"/>
        </authorList>
    </citation>
    <scope>IDENTIFICATION</scope>
</reference>